<dbReference type="EMBL" id="QJKJ01008878">
    <property type="protein sequence ID" value="RDX78403.1"/>
    <property type="molecule type" value="Genomic_DNA"/>
</dbReference>
<proteinExistence type="predicted"/>
<evidence type="ECO:0000259" key="1">
    <source>
        <dbReference type="Pfam" id="PF25597"/>
    </source>
</evidence>
<dbReference type="InterPro" id="IPR057670">
    <property type="entry name" value="SH3_retrovirus"/>
</dbReference>
<dbReference type="PANTHER" id="PTHR42648:SF18">
    <property type="entry name" value="RETROTRANSPOSON, UNCLASSIFIED-LIKE PROTEIN"/>
    <property type="match status" value="1"/>
</dbReference>
<evidence type="ECO:0000313" key="2">
    <source>
        <dbReference type="EMBL" id="RDX78403.1"/>
    </source>
</evidence>
<dbReference type="Pfam" id="PF25597">
    <property type="entry name" value="SH3_retrovirus"/>
    <property type="match status" value="1"/>
</dbReference>
<dbReference type="OrthoDB" id="1422773at2759"/>
<comment type="caution">
    <text evidence="2">The sequence shown here is derived from an EMBL/GenBank/DDBJ whole genome shotgun (WGS) entry which is preliminary data.</text>
</comment>
<dbReference type="Proteomes" id="UP000257109">
    <property type="component" value="Unassembled WGS sequence"/>
</dbReference>
<dbReference type="SUPFAM" id="SSF53098">
    <property type="entry name" value="Ribonuclease H-like"/>
    <property type="match status" value="1"/>
</dbReference>
<sequence>MSLYILSEKSTAFDIFKKFKVMVEKESRNSICCLRTDKGGDFTSFESDNFCNINCIKSCMKKESKNNEHGKEHATRKGMKWSIYMLNMSPTLVVKDATSKNAWSGIKPICIAHVQVPDTRRKKLDKKNIKCVLLEVNEESKAYKLYNLVLGNVIINRYVVFVEVEKWKWKKGKGKKIIE</sequence>
<gene>
    <name evidence="2" type="ORF">CR513_41325</name>
</gene>
<dbReference type="AlphaFoldDB" id="A0A371FJV1"/>
<organism evidence="2 3">
    <name type="scientific">Mucuna pruriens</name>
    <name type="common">Velvet bean</name>
    <name type="synonym">Dolichos pruriens</name>
    <dbReference type="NCBI Taxonomy" id="157652"/>
    <lineage>
        <taxon>Eukaryota</taxon>
        <taxon>Viridiplantae</taxon>
        <taxon>Streptophyta</taxon>
        <taxon>Embryophyta</taxon>
        <taxon>Tracheophyta</taxon>
        <taxon>Spermatophyta</taxon>
        <taxon>Magnoliopsida</taxon>
        <taxon>eudicotyledons</taxon>
        <taxon>Gunneridae</taxon>
        <taxon>Pentapetalae</taxon>
        <taxon>rosids</taxon>
        <taxon>fabids</taxon>
        <taxon>Fabales</taxon>
        <taxon>Fabaceae</taxon>
        <taxon>Papilionoideae</taxon>
        <taxon>50 kb inversion clade</taxon>
        <taxon>NPAAA clade</taxon>
        <taxon>indigoferoid/millettioid clade</taxon>
        <taxon>Phaseoleae</taxon>
        <taxon>Mucuna</taxon>
    </lineage>
</organism>
<accession>A0A371FJV1</accession>
<dbReference type="PANTHER" id="PTHR42648">
    <property type="entry name" value="TRANSPOSASE, PUTATIVE-RELATED"/>
    <property type="match status" value="1"/>
</dbReference>
<name>A0A371FJV1_MUCPR</name>
<dbReference type="STRING" id="157652.A0A371FJV1"/>
<reference evidence="2" key="1">
    <citation type="submission" date="2018-05" db="EMBL/GenBank/DDBJ databases">
        <title>Draft genome of Mucuna pruriens seed.</title>
        <authorList>
            <person name="Nnadi N.E."/>
            <person name="Vos R."/>
            <person name="Hasami M.H."/>
            <person name="Devisetty U.K."/>
            <person name="Aguiy J.C."/>
        </authorList>
    </citation>
    <scope>NUCLEOTIDE SEQUENCE [LARGE SCALE GENOMIC DNA]</scope>
    <source>
        <strain evidence="2">JCA_2017</strain>
    </source>
</reference>
<feature type="non-terminal residue" evidence="2">
    <location>
        <position position="1"/>
    </location>
</feature>
<dbReference type="InterPro" id="IPR012337">
    <property type="entry name" value="RNaseH-like_sf"/>
</dbReference>
<protein>
    <recommendedName>
        <fullName evidence="1">Retroviral polymerase SH3-like domain-containing protein</fullName>
    </recommendedName>
</protein>
<evidence type="ECO:0000313" key="3">
    <source>
        <dbReference type="Proteomes" id="UP000257109"/>
    </source>
</evidence>
<keyword evidence="3" id="KW-1185">Reference proteome</keyword>
<feature type="domain" description="Retroviral polymerase SH3-like" evidence="1">
    <location>
        <begin position="110"/>
        <end position="172"/>
    </location>
</feature>
<dbReference type="InterPro" id="IPR039537">
    <property type="entry name" value="Retrotran_Ty1/copia-like"/>
</dbReference>